<evidence type="ECO:0000256" key="6">
    <source>
        <dbReference type="SAM" id="Phobius"/>
    </source>
</evidence>
<dbReference type="GO" id="GO:0009055">
    <property type="term" value="F:electron transfer activity"/>
    <property type="evidence" value="ECO:0007669"/>
    <property type="project" value="InterPro"/>
</dbReference>
<keyword evidence="2" id="KW-1003">Cell membrane</keyword>
<comment type="subcellular location">
    <subcellularLocation>
        <location evidence="1">Cell membrane</location>
        <topology evidence="1">Multi-pass membrane protein</topology>
    </subcellularLocation>
</comment>
<dbReference type="GO" id="GO:0022904">
    <property type="term" value="P:respiratory electron transport chain"/>
    <property type="evidence" value="ECO:0007669"/>
    <property type="project" value="InterPro"/>
</dbReference>
<evidence type="ECO:0000256" key="1">
    <source>
        <dbReference type="ARBA" id="ARBA00004651"/>
    </source>
</evidence>
<dbReference type="InterPro" id="IPR016174">
    <property type="entry name" value="Di-haem_cyt_TM"/>
</dbReference>
<name>A0A6L7I3K6_9GAMM</name>
<dbReference type="SUPFAM" id="SSF81342">
    <property type="entry name" value="Transmembrane di-heme cytochromes"/>
    <property type="match status" value="1"/>
</dbReference>
<proteinExistence type="predicted"/>
<dbReference type="RefSeq" id="WP_160798890.1">
    <property type="nucleotide sequence ID" value="NZ_CANMWR010000008.1"/>
</dbReference>
<evidence type="ECO:0000256" key="2">
    <source>
        <dbReference type="ARBA" id="ARBA00022475"/>
    </source>
</evidence>
<protein>
    <submittedName>
        <fullName evidence="8">Cytochrome b/b6 domain-containing protein</fullName>
    </submittedName>
</protein>
<keyword evidence="9" id="KW-1185">Reference proteome</keyword>
<dbReference type="Pfam" id="PF01292">
    <property type="entry name" value="Ni_hydr_CYTB"/>
    <property type="match status" value="1"/>
</dbReference>
<accession>A0A6L7I3K6</accession>
<sequence>MKTLTKLREVLETYQHLFVILLTLFLVSTSGWLMMGRALRANASVWDILHVYLGLLAGIFSVTMLVTNMMRGQWRQYFPYLVGDFTQLSNDVCGLMRGKLPLAGGRGLFSVVEGIGMLLFVAVSVTGLMWFLTQGSSEALDWRSYHHSLAHGFIVFMVIHALFALSHLLDFIRR</sequence>
<evidence type="ECO:0000256" key="4">
    <source>
        <dbReference type="ARBA" id="ARBA00022989"/>
    </source>
</evidence>
<keyword evidence="3 6" id="KW-0812">Transmembrane</keyword>
<evidence type="ECO:0000313" key="9">
    <source>
        <dbReference type="Proteomes" id="UP000474778"/>
    </source>
</evidence>
<feature type="domain" description="Cytochrome b561 bacterial/Ni-hydrogenase" evidence="7">
    <location>
        <begin position="19"/>
        <end position="167"/>
    </location>
</feature>
<dbReference type="Proteomes" id="UP000474778">
    <property type="component" value="Unassembled WGS sequence"/>
</dbReference>
<dbReference type="GO" id="GO:0005886">
    <property type="term" value="C:plasma membrane"/>
    <property type="evidence" value="ECO:0007669"/>
    <property type="project" value="UniProtKB-SubCell"/>
</dbReference>
<keyword evidence="4 6" id="KW-1133">Transmembrane helix</keyword>
<dbReference type="AlphaFoldDB" id="A0A6L7I3K6"/>
<feature type="transmembrane region" description="Helical" evidence="6">
    <location>
        <begin position="107"/>
        <end position="132"/>
    </location>
</feature>
<feature type="transmembrane region" description="Helical" evidence="6">
    <location>
        <begin position="16"/>
        <end position="36"/>
    </location>
</feature>
<evidence type="ECO:0000256" key="5">
    <source>
        <dbReference type="ARBA" id="ARBA00023136"/>
    </source>
</evidence>
<gene>
    <name evidence="8" type="ORF">GNT65_19720</name>
</gene>
<feature type="transmembrane region" description="Helical" evidence="6">
    <location>
        <begin position="152"/>
        <end position="172"/>
    </location>
</feature>
<keyword evidence="5 6" id="KW-0472">Membrane</keyword>
<feature type="transmembrane region" description="Helical" evidence="6">
    <location>
        <begin position="48"/>
        <end position="67"/>
    </location>
</feature>
<evidence type="ECO:0000256" key="3">
    <source>
        <dbReference type="ARBA" id="ARBA00022692"/>
    </source>
</evidence>
<reference evidence="8 9" key="1">
    <citation type="submission" date="2019-12" db="EMBL/GenBank/DDBJ databases">
        <title>Shewanella insulae sp. nov., isolated from a tidal flat.</title>
        <authorList>
            <person name="Yoon J.-H."/>
        </authorList>
    </citation>
    <scope>NUCLEOTIDE SEQUENCE [LARGE SCALE GENOMIC DNA]</scope>
    <source>
        <strain evidence="8 9">JBTF-M18</strain>
    </source>
</reference>
<evidence type="ECO:0000313" key="8">
    <source>
        <dbReference type="EMBL" id="MXR70890.1"/>
    </source>
</evidence>
<dbReference type="InterPro" id="IPR011577">
    <property type="entry name" value="Cyt_b561_bac/Ni-Hgenase"/>
</dbReference>
<dbReference type="Gene3D" id="1.20.950.20">
    <property type="entry name" value="Transmembrane di-heme cytochromes, Chain C"/>
    <property type="match status" value="1"/>
</dbReference>
<dbReference type="EMBL" id="WRPA01000027">
    <property type="protein sequence ID" value="MXR70890.1"/>
    <property type="molecule type" value="Genomic_DNA"/>
</dbReference>
<comment type="caution">
    <text evidence="8">The sequence shown here is derived from an EMBL/GenBank/DDBJ whole genome shotgun (WGS) entry which is preliminary data.</text>
</comment>
<organism evidence="8 9">
    <name type="scientific">Shewanella insulae</name>
    <dbReference type="NCBI Taxonomy" id="2681496"/>
    <lineage>
        <taxon>Bacteria</taxon>
        <taxon>Pseudomonadati</taxon>
        <taxon>Pseudomonadota</taxon>
        <taxon>Gammaproteobacteria</taxon>
        <taxon>Alteromonadales</taxon>
        <taxon>Shewanellaceae</taxon>
        <taxon>Shewanella</taxon>
    </lineage>
</organism>
<evidence type="ECO:0000259" key="7">
    <source>
        <dbReference type="Pfam" id="PF01292"/>
    </source>
</evidence>